<proteinExistence type="predicted"/>
<organism evidence="1 2">
    <name type="scientific">Aquaticitalea lipolytica</name>
    <dbReference type="NCBI Taxonomy" id="1247562"/>
    <lineage>
        <taxon>Bacteria</taxon>
        <taxon>Pseudomonadati</taxon>
        <taxon>Bacteroidota</taxon>
        <taxon>Flavobacteriia</taxon>
        <taxon>Flavobacteriales</taxon>
        <taxon>Flavobacteriaceae</taxon>
        <taxon>Aquaticitalea</taxon>
    </lineage>
</organism>
<reference evidence="1 2" key="1">
    <citation type="journal article" date="2014" name="Int. J. Syst. Evol. Microbiol.">
        <title>Complete genome sequence of Corynebacterium casei LMG S-19264T (=DSM 44701T), isolated from a smear-ripened cheese.</title>
        <authorList>
            <consortium name="US DOE Joint Genome Institute (JGI-PGF)"/>
            <person name="Walter F."/>
            <person name="Albersmeier A."/>
            <person name="Kalinowski J."/>
            <person name="Ruckert C."/>
        </authorList>
    </citation>
    <scope>NUCLEOTIDE SEQUENCE [LARGE SCALE GENOMIC DNA]</scope>
    <source>
        <strain evidence="1 2">CGMCC 1.15295</strain>
    </source>
</reference>
<dbReference type="Pfam" id="PF01963">
    <property type="entry name" value="TraB_PrgY_gumN"/>
    <property type="match status" value="1"/>
</dbReference>
<protein>
    <submittedName>
        <fullName evidence="1">GumN family protein</fullName>
    </submittedName>
</protein>
<dbReference type="PANTHER" id="PTHR40590">
    <property type="entry name" value="CYTOPLASMIC PROTEIN-RELATED"/>
    <property type="match status" value="1"/>
</dbReference>
<dbReference type="PANTHER" id="PTHR40590:SF1">
    <property type="entry name" value="CYTOPLASMIC PROTEIN"/>
    <property type="match status" value="1"/>
</dbReference>
<dbReference type="InterPro" id="IPR002816">
    <property type="entry name" value="TraB/PrgY/GumN_fam"/>
</dbReference>
<evidence type="ECO:0000313" key="1">
    <source>
        <dbReference type="EMBL" id="GFZ86242.1"/>
    </source>
</evidence>
<dbReference type="InterPro" id="IPR047111">
    <property type="entry name" value="YbaP-like"/>
</dbReference>
<dbReference type="EMBL" id="BMIC01000002">
    <property type="protein sequence ID" value="GFZ86242.1"/>
    <property type="molecule type" value="Genomic_DNA"/>
</dbReference>
<comment type="caution">
    <text evidence="1">The sequence shown here is derived from an EMBL/GenBank/DDBJ whole genome shotgun (WGS) entry which is preliminary data.</text>
</comment>
<name>A0A8J2TSE3_9FLAO</name>
<evidence type="ECO:0000313" key="2">
    <source>
        <dbReference type="Proteomes" id="UP000598120"/>
    </source>
</evidence>
<keyword evidence="2" id="KW-1185">Reference proteome</keyword>
<accession>A0A8J2TSE3</accession>
<sequence>MQAQKLEKSLLWEISGNGLEKSSYLFGTIHMTCDASLDDNIKIALDNTTLLVLELDMDDPNMQTEMMKGIYMKDGKTIKDLVNEEDYELLGAFLKEEIGMPITMVGNIKPFFLTAMMYPKLLNCTVQSFENELIKVAHEQEEEVLGLETIEEQLNVFEAIPYEDQVTDLLRSAKDNMAYDKETFQKMLELYDAKDLEGLNTMMMEDKNLSTTKHKDVMLDNRNENWIEKIEGFSKKQATFFGVGAAHLPGDNGVINLLRKKGYTVKAVL</sequence>
<dbReference type="CDD" id="cd14789">
    <property type="entry name" value="Tiki"/>
    <property type="match status" value="1"/>
</dbReference>
<dbReference type="Proteomes" id="UP000598120">
    <property type="component" value="Unassembled WGS sequence"/>
</dbReference>
<dbReference type="AlphaFoldDB" id="A0A8J2TSE3"/>
<gene>
    <name evidence="1" type="ORF">GCM10011531_16920</name>
</gene>